<feature type="non-terminal residue" evidence="2">
    <location>
        <position position="84"/>
    </location>
</feature>
<gene>
    <name evidence="2" type="ORF">PEVE_00040312</name>
</gene>
<sequence length="84" mass="9625">MQIEYFLDLLLSLIQWASSSQGCAISYAKIGCFKDDRTNPRPVPVLVFTDRDNSSNVWSGKTIDWSNWDTYIVDLVCRCANESR</sequence>
<evidence type="ECO:0000313" key="3">
    <source>
        <dbReference type="Proteomes" id="UP001159427"/>
    </source>
</evidence>
<dbReference type="EMBL" id="CALNXI010007309">
    <property type="protein sequence ID" value="CAH3199325.1"/>
    <property type="molecule type" value="Genomic_DNA"/>
</dbReference>
<dbReference type="Proteomes" id="UP001159427">
    <property type="component" value="Unassembled WGS sequence"/>
</dbReference>
<feature type="signal peptide" evidence="1">
    <location>
        <begin position="1"/>
        <end position="19"/>
    </location>
</feature>
<comment type="caution">
    <text evidence="2">The sequence shown here is derived from an EMBL/GenBank/DDBJ whole genome shotgun (WGS) entry which is preliminary data.</text>
</comment>
<name>A0ABN8T4S6_9CNID</name>
<keyword evidence="3" id="KW-1185">Reference proteome</keyword>
<proteinExistence type="predicted"/>
<accession>A0ABN8T4S6</accession>
<evidence type="ECO:0000313" key="2">
    <source>
        <dbReference type="EMBL" id="CAH3199325.1"/>
    </source>
</evidence>
<feature type="chain" id="PRO_5046884924" evidence="1">
    <location>
        <begin position="20"/>
        <end position="84"/>
    </location>
</feature>
<protein>
    <submittedName>
        <fullName evidence="2">Uncharacterized protein</fullName>
    </submittedName>
</protein>
<reference evidence="2 3" key="1">
    <citation type="submission" date="2022-05" db="EMBL/GenBank/DDBJ databases">
        <authorList>
            <consortium name="Genoscope - CEA"/>
            <person name="William W."/>
        </authorList>
    </citation>
    <scope>NUCLEOTIDE SEQUENCE [LARGE SCALE GENOMIC DNA]</scope>
</reference>
<organism evidence="2 3">
    <name type="scientific">Porites evermanni</name>
    <dbReference type="NCBI Taxonomy" id="104178"/>
    <lineage>
        <taxon>Eukaryota</taxon>
        <taxon>Metazoa</taxon>
        <taxon>Cnidaria</taxon>
        <taxon>Anthozoa</taxon>
        <taxon>Hexacorallia</taxon>
        <taxon>Scleractinia</taxon>
        <taxon>Fungiina</taxon>
        <taxon>Poritidae</taxon>
        <taxon>Porites</taxon>
    </lineage>
</organism>
<evidence type="ECO:0000256" key="1">
    <source>
        <dbReference type="SAM" id="SignalP"/>
    </source>
</evidence>
<keyword evidence="1" id="KW-0732">Signal</keyword>